<protein>
    <submittedName>
        <fullName evidence="12">Tyrosine-type recombinase/integrase</fullName>
    </submittedName>
</protein>
<keyword evidence="5" id="KW-0229">DNA integration</keyword>
<proteinExistence type="predicted"/>
<dbReference type="InterPro" id="IPR044068">
    <property type="entry name" value="CB"/>
</dbReference>
<dbReference type="InterPro" id="IPR013762">
    <property type="entry name" value="Integrase-like_cat_sf"/>
</dbReference>
<dbReference type="Gene3D" id="1.10.150.130">
    <property type="match status" value="1"/>
</dbReference>
<dbReference type="Proteomes" id="UP000824002">
    <property type="component" value="Unassembled WGS sequence"/>
</dbReference>
<keyword evidence="7" id="KW-0233">DNA recombination</keyword>
<evidence type="ECO:0000256" key="6">
    <source>
        <dbReference type="ARBA" id="ARBA00023125"/>
    </source>
</evidence>
<evidence type="ECO:0000313" key="12">
    <source>
        <dbReference type="EMBL" id="HIS76224.1"/>
    </source>
</evidence>
<comment type="subcellular location">
    <subcellularLocation>
        <location evidence="1">Cytoplasm</location>
    </subcellularLocation>
</comment>
<feature type="domain" description="Core-binding (CB)" evidence="11">
    <location>
        <begin position="9"/>
        <end position="114"/>
    </location>
</feature>
<gene>
    <name evidence="12" type="ORF">IAB51_05360</name>
</gene>
<dbReference type="Pfam" id="PF00589">
    <property type="entry name" value="Phage_integrase"/>
    <property type="match status" value="1"/>
</dbReference>
<dbReference type="PROSITE" id="PS51898">
    <property type="entry name" value="TYR_RECOMBINASE"/>
    <property type="match status" value="1"/>
</dbReference>
<keyword evidence="3" id="KW-0132">Cell division</keyword>
<dbReference type="PANTHER" id="PTHR30349:SF77">
    <property type="entry name" value="TYROSINE RECOMBINASE XERC"/>
    <property type="match status" value="1"/>
</dbReference>
<dbReference type="EMBL" id="DVJP01000036">
    <property type="protein sequence ID" value="HIS76224.1"/>
    <property type="molecule type" value="Genomic_DNA"/>
</dbReference>
<reference evidence="12" key="1">
    <citation type="submission" date="2020-10" db="EMBL/GenBank/DDBJ databases">
        <authorList>
            <person name="Gilroy R."/>
        </authorList>
    </citation>
    <scope>NUCLEOTIDE SEQUENCE</scope>
    <source>
        <strain evidence="12">CHK199-13235</strain>
    </source>
</reference>
<comment type="caution">
    <text evidence="12">The sequence shown here is derived from an EMBL/GenBank/DDBJ whole genome shotgun (WGS) entry which is preliminary data.</text>
</comment>
<evidence type="ECO:0000256" key="9">
    <source>
        <dbReference type="PROSITE-ProRule" id="PRU01248"/>
    </source>
</evidence>
<dbReference type="InterPro" id="IPR011010">
    <property type="entry name" value="DNA_brk_join_enz"/>
</dbReference>
<dbReference type="AlphaFoldDB" id="A0A9D1JZ43"/>
<evidence type="ECO:0000256" key="5">
    <source>
        <dbReference type="ARBA" id="ARBA00022908"/>
    </source>
</evidence>
<keyword evidence="6 9" id="KW-0238">DNA-binding</keyword>
<keyword evidence="8" id="KW-0131">Cell cycle</keyword>
<dbReference type="Gene3D" id="1.10.443.10">
    <property type="entry name" value="Intergrase catalytic core"/>
    <property type="match status" value="1"/>
</dbReference>
<dbReference type="PANTHER" id="PTHR30349">
    <property type="entry name" value="PHAGE INTEGRASE-RELATED"/>
    <property type="match status" value="1"/>
</dbReference>
<evidence type="ECO:0000256" key="3">
    <source>
        <dbReference type="ARBA" id="ARBA00022618"/>
    </source>
</evidence>
<dbReference type="SUPFAM" id="SSF56349">
    <property type="entry name" value="DNA breaking-rejoining enzymes"/>
    <property type="match status" value="1"/>
</dbReference>
<keyword evidence="4" id="KW-0159">Chromosome partition</keyword>
<dbReference type="GO" id="GO:0007059">
    <property type="term" value="P:chromosome segregation"/>
    <property type="evidence" value="ECO:0007669"/>
    <property type="project" value="UniProtKB-KW"/>
</dbReference>
<evidence type="ECO:0000259" key="11">
    <source>
        <dbReference type="PROSITE" id="PS51900"/>
    </source>
</evidence>
<evidence type="ECO:0000256" key="1">
    <source>
        <dbReference type="ARBA" id="ARBA00004496"/>
    </source>
</evidence>
<evidence type="ECO:0000313" key="13">
    <source>
        <dbReference type="Proteomes" id="UP000824002"/>
    </source>
</evidence>
<accession>A0A9D1JZ43</accession>
<keyword evidence="2" id="KW-0963">Cytoplasm</keyword>
<evidence type="ECO:0000259" key="10">
    <source>
        <dbReference type="PROSITE" id="PS51898"/>
    </source>
</evidence>
<dbReference type="GO" id="GO:0051301">
    <property type="term" value="P:cell division"/>
    <property type="evidence" value="ECO:0007669"/>
    <property type="project" value="UniProtKB-KW"/>
</dbReference>
<dbReference type="GO" id="GO:0006310">
    <property type="term" value="P:DNA recombination"/>
    <property type="evidence" value="ECO:0007669"/>
    <property type="project" value="UniProtKB-KW"/>
</dbReference>
<feature type="domain" description="Tyr recombinase" evidence="10">
    <location>
        <begin position="136"/>
        <end position="318"/>
    </location>
</feature>
<organism evidence="12 13">
    <name type="scientific">Candidatus Merdivicinus excrementipullorum</name>
    <dbReference type="NCBI Taxonomy" id="2840867"/>
    <lineage>
        <taxon>Bacteria</taxon>
        <taxon>Bacillati</taxon>
        <taxon>Bacillota</taxon>
        <taxon>Clostridia</taxon>
        <taxon>Eubacteriales</taxon>
        <taxon>Oscillospiraceae</taxon>
        <taxon>Oscillospiraceae incertae sedis</taxon>
        <taxon>Candidatus Merdivicinus</taxon>
    </lineage>
</organism>
<reference evidence="12" key="2">
    <citation type="journal article" date="2021" name="PeerJ">
        <title>Extensive microbial diversity within the chicken gut microbiome revealed by metagenomics and culture.</title>
        <authorList>
            <person name="Gilroy R."/>
            <person name="Ravi A."/>
            <person name="Getino M."/>
            <person name="Pursley I."/>
            <person name="Horton D.L."/>
            <person name="Alikhan N.F."/>
            <person name="Baker D."/>
            <person name="Gharbi K."/>
            <person name="Hall N."/>
            <person name="Watson M."/>
            <person name="Adriaenssens E.M."/>
            <person name="Foster-Nyarko E."/>
            <person name="Jarju S."/>
            <person name="Secka A."/>
            <person name="Antonio M."/>
            <person name="Oren A."/>
            <person name="Chaudhuri R.R."/>
            <person name="La Ragione R."/>
            <person name="Hildebrand F."/>
            <person name="Pallen M.J."/>
        </authorList>
    </citation>
    <scope>NUCLEOTIDE SEQUENCE</scope>
    <source>
        <strain evidence="12">CHK199-13235</strain>
    </source>
</reference>
<evidence type="ECO:0000256" key="2">
    <source>
        <dbReference type="ARBA" id="ARBA00022490"/>
    </source>
</evidence>
<dbReference type="InterPro" id="IPR050090">
    <property type="entry name" value="Tyrosine_recombinase_XerCD"/>
</dbReference>
<dbReference type="GO" id="GO:0005737">
    <property type="term" value="C:cytoplasm"/>
    <property type="evidence" value="ECO:0007669"/>
    <property type="project" value="UniProtKB-SubCell"/>
</dbReference>
<sequence length="332" mass="38263">MSYTPSDYTDCPGFLRDYLFYLLTIKGRSKLTVEGYYVDLRTYLRFLHIQKKLVPADAVLEEIDITDSTVDLVGSATLSDVYEFLNYVFSAKANNANTRARKVSAIRGLYKYLTNNVHLLDSNPVENLELPAVKKSLPTYLTLEQCYELLGAFDTSDPYYKRDYCMVILFLNCGMRLSEMSGLNVNSYRENTLRVLGKGNKERMLYLNDACMSALNDYLEERKQYKKIVDQDAMFLNNRGQRLGQRRIQQIITELLQKAGLSHMGFSTHKLRHTAATMMYQYGDVNVKVLQEILGHEHLNTTEIYTHVANTQKENAMASNPLANYHRKKNKE</sequence>
<name>A0A9D1JZ43_9FIRM</name>
<evidence type="ECO:0000256" key="8">
    <source>
        <dbReference type="ARBA" id="ARBA00023306"/>
    </source>
</evidence>
<dbReference type="PROSITE" id="PS51900">
    <property type="entry name" value="CB"/>
    <property type="match status" value="1"/>
</dbReference>
<dbReference type="InterPro" id="IPR010998">
    <property type="entry name" value="Integrase_recombinase_N"/>
</dbReference>
<dbReference type="GO" id="GO:0015074">
    <property type="term" value="P:DNA integration"/>
    <property type="evidence" value="ECO:0007669"/>
    <property type="project" value="UniProtKB-KW"/>
</dbReference>
<dbReference type="GO" id="GO:0003677">
    <property type="term" value="F:DNA binding"/>
    <property type="evidence" value="ECO:0007669"/>
    <property type="project" value="UniProtKB-UniRule"/>
</dbReference>
<evidence type="ECO:0000256" key="7">
    <source>
        <dbReference type="ARBA" id="ARBA00023172"/>
    </source>
</evidence>
<dbReference type="InterPro" id="IPR002104">
    <property type="entry name" value="Integrase_catalytic"/>
</dbReference>
<evidence type="ECO:0000256" key="4">
    <source>
        <dbReference type="ARBA" id="ARBA00022829"/>
    </source>
</evidence>